<gene>
    <name evidence="1" type="ORF">AERYTH_10985</name>
</gene>
<dbReference type="STRING" id="2041.AERYTH_10985"/>
<dbReference type="EMBL" id="CP011502">
    <property type="protein sequence ID" value="ALX05190.1"/>
    <property type="molecule type" value="Genomic_DNA"/>
</dbReference>
<proteinExistence type="predicted"/>
<name>A0A0U4CQ48_9ACTN</name>
<evidence type="ECO:0000313" key="1">
    <source>
        <dbReference type="EMBL" id="ALX05190.1"/>
    </source>
</evidence>
<accession>A0A0U4CQ48</accession>
<dbReference type="Proteomes" id="UP000067689">
    <property type="component" value="Chromosome"/>
</dbReference>
<dbReference type="KEGG" id="aer:AERYTH_10985"/>
<dbReference type="OrthoDB" id="3786994at2"/>
<protein>
    <recommendedName>
        <fullName evidence="3">GAF domain-containing protein</fullName>
    </recommendedName>
</protein>
<sequence>MVVVLRAPLRSRDDDVDHAAAVAHALRRGLVGVGGRLPELPADLDDAVAQVARRHGDRTAARLGRFAAVERGAFAWTRDVAGELWLGRVTGDWHFDPSADAATLDLQHVRDCRWLDDPVPWPEVPSAVHATFERGGRNLQRVHDVGAEAGSQLLWERRSG</sequence>
<keyword evidence="2" id="KW-1185">Reference proteome</keyword>
<dbReference type="PATRIC" id="fig|2041.4.peg.2298"/>
<evidence type="ECO:0008006" key="3">
    <source>
        <dbReference type="Google" id="ProtNLM"/>
    </source>
</evidence>
<organism evidence="1 2">
    <name type="scientific">Aeromicrobium erythreum</name>
    <dbReference type="NCBI Taxonomy" id="2041"/>
    <lineage>
        <taxon>Bacteria</taxon>
        <taxon>Bacillati</taxon>
        <taxon>Actinomycetota</taxon>
        <taxon>Actinomycetes</taxon>
        <taxon>Propionibacteriales</taxon>
        <taxon>Nocardioidaceae</taxon>
        <taxon>Aeromicrobium</taxon>
    </lineage>
</organism>
<reference evidence="1 2" key="1">
    <citation type="journal article" date="1991" name="Int. J. Syst. Bacteriol.">
        <title>Description of the erythromycin-producing bacterium Arthrobacter sp. strain NRRL B-3381 as Aeromicrobium erythreum gen. nov., sp. nov.</title>
        <authorList>
            <person name="Miller E.S."/>
            <person name="Woese C.R."/>
            <person name="Brenner S."/>
        </authorList>
    </citation>
    <scope>NUCLEOTIDE SEQUENCE [LARGE SCALE GENOMIC DNA]</scope>
    <source>
        <strain evidence="1 2">AR18</strain>
    </source>
</reference>
<dbReference type="AlphaFoldDB" id="A0A0U4CQ48"/>
<dbReference type="RefSeq" id="WP_067858481.1">
    <property type="nucleotide sequence ID" value="NZ_CP011502.1"/>
</dbReference>
<evidence type="ECO:0000313" key="2">
    <source>
        <dbReference type="Proteomes" id="UP000067689"/>
    </source>
</evidence>